<dbReference type="Gene3D" id="3.20.190.10">
    <property type="entry name" value="MutM-like, N-terminal"/>
    <property type="match status" value="2"/>
</dbReference>
<dbReference type="GO" id="GO:0140078">
    <property type="term" value="F:class I DNA-(apurinic or apyrimidinic site) endonuclease activity"/>
    <property type="evidence" value="ECO:0007669"/>
    <property type="project" value="UniProtKB-EC"/>
</dbReference>
<dbReference type="InterPro" id="IPR000214">
    <property type="entry name" value="Znf_DNA_glyclase/AP_lyase"/>
</dbReference>
<evidence type="ECO:0000256" key="2">
    <source>
        <dbReference type="ARBA" id="ARBA00001947"/>
    </source>
</evidence>
<dbReference type="NCBIfam" id="TIGR00577">
    <property type="entry name" value="fpg"/>
    <property type="match status" value="1"/>
</dbReference>
<comment type="similarity">
    <text evidence="3">Belongs to the FPG family.</text>
</comment>
<keyword evidence="7 16" id="KW-0863">Zinc-finger</keyword>
<proteinExistence type="inferred from homology"/>
<feature type="domain" description="Formamidopyrimidine-DNA glycosylase catalytic" evidence="18">
    <location>
        <begin position="2"/>
        <end position="89"/>
    </location>
</feature>
<organism evidence="19 20">
    <name type="scientific">bacterium (Candidatus Gribaldobacteria) CG23_combo_of_CG06-09_8_20_14_all_37_87_8</name>
    <dbReference type="NCBI Taxonomy" id="2014278"/>
    <lineage>
        <taxon>Bacteria</taxon>
        <taxon>Candidatus Gribaldobacteria</taxon>
    </lineage>
</organism>
<evidence type="ECO:0000256" key="11">
    <source>
        <dbReference type="ARBA" id="ARBA00023204"/>
    </source>
</evidence>
<name>A0A2G9ZER6_9BACT</name>
<keyword evidence="11" id="KW-0234">DNA repair</keyword>
<evidence type="ECO:0000313" key="19">
    <source>
        <dbReference type="EMBL" id="PIP31666.1"/>
    </source>
</evidence>
<evidence type="ECO:0000256" key="15">
    <source>
        <dbReference type="ARBA" id="ARBA00044632"/>
    </source>
</evidence>
<evidence type="ECO:0000259" key="17">
    <source>
        <dbReference type="PROSITE" id="PS51066"/>
    </source>
</evidence>
<dbReference type="Pfam" id="PF01149">
    <property type="entry name" value="Fapy_DNA_glyco"/>
    <property type="match status" value="1"/>
</dbReference>
<evidence type="ECO:0000256" key="9">
    <source>
        <dbReference type="ARBA" id="ARBA00022833"/>
    </source>
</evidence>
<dbReference type="GO" id="GO:0003684">
    <property type="term" value="F:damaged DNA binding"/>
    <property type="evidence" value="ECO:0007669"/>
    <property type="project" value="InterPro"/>
</dbReference>
<dbReference type="InterPro" id="IPR035937">
    <property type="entry name" value="FPG_N"/>
</dbReference>
<comment type="catalytic activity">
    <reaction evidence="1">
        <text>Hydrolysis of DNA containing ring-opened 7-methylguanine residues, releasing 2,6-diamino-4-hydroxy-5-(N-methyl)formamidopyrimidine.</text>
        <dbReference type="EC" id="3.2.2.23"/>
    </reaction>
</comment>
<dbReference type="GO" id="GO:0006284">
    <property type="term" value="P:base-excision repair"/>
    <property type="evidence" value="ECO:0007669"/>
    <property type="project" value="InterPro"/>
</dbReference>
<keyword evidence="5" id="KW-0479">Metal-binding</keyword>
<evidence type="ECO:0000256" key="1">
    <source>
        <dbReference type="ARBA" id="ARBA00001668"/>
    </source>
</evidence>
<evidence type="ECO:0000256" key="16">
    <source>
        <dbReference type="PROSITE-ProRule" id="PRU00391"/>
    </source>
</evidence>
<dbReference type="NCBIfam" id="NF002211">
    <property type="entry name" value="PRK01103.1"/>
    <property type="match status" value="1"/>
</dbReference>
<dbReference type="PROSITE" id="PS01242">
    <property type="entry name" value="ZF_FPG_1"/>
    <property type="match status" value="1"/>
</dbReference>
<evidence type="ECO:0000313" key="20">
    <source>
        <dbReference type="Proteomes" id="UP000230447"/>
    </source>
</evidence>
<dbReference type="PROSITE" id="PS51068">
    <property type="entry name" value="FPG_CAT"/>
    <property type="match status" value="1"/>
</dbReference>
<sequence>MPELPEVETIKRQLSKKIIGKKLEGKLITNVSRRGKMLLINFSNQESLVFHLKMTGQLIFNGKKTKHTRQIFQFEDKSFLTFNDLRKFGWFKKVKDVENLKEIKQLGPDALSVNERIFQERLLKRKQAKIKPLLLDQKFISGIGNIYADEILFKAKINPQREVANLSPSKITALYKAIESILTKAVKERGSSSKDYLDTFGDKGNYLAFHKVYQKTNQPCPICKTPIQRIEISQRSSHFCPKCQV</sequence>
<dbReference type="InterPro" id="IPR010663">
    <property type="entry name" value="Znf_FPG/IleRS"/>
</dbReference>
<comment type="subunit">
    <text evidence="4">Monomer.</text>
</comment>
<keyword evidence="12" id="KW-0456">Lyase</keyword>
<dbReference type="InterPro" id="IPR012319">
    <property type="entry name" value="FPG_cat"/>
</dbReference>
<dbReference type="FunFam" id="1.10.8.50:FF:000003">
    <property type="entry name" value="Formamidopyrimidine-DNA glycosylase"/>
    <property type="match status" value="1"/>
</dbReference>
<dbReference type="Proteomes" id="UP000230447">
    <property type="component" value="Unassembled WGS sequence"/>
</dbReference>
<evidence type="ECO:0000256" key="3">
    <source>
        <dbReference type="ARBA" id="ARBA00009409"/>
    </source>
</evidence>
<dbReference type="SMART" id="SM01232">
    <property type="entry name" value="H2TH"/>
    <property type="match status" value="1"/>
</dbReference>
<keyword evidence="6" id="KW-0227">DNA damage</keyword>
<evidence type="ECO:0000256" key="10">
    <source>
        <dbReference type="ARBA" id="ARBA00023125"/>
    </source>
</evidence>
<accession>A0A2G9ZER6</accession>
<dbReference type="GO" id="GO:0034039">
    <property type="term" value="F:8-oxo-7,8-dihydroguanine DNA N-glycosylase activity"/>
    <property type="evidence" value="ECO:0007669"/>
    <property type="project" value="TreeGrafter"/>
</dbReference>
<evidence type="ECO:0000256" key="6">
    <source>
        <dbReference type="ARBA" id="ARBA00022763"/>
    </source>
</evidence>
<comment type="caution">
    <text evidence="19">The sequence shown here is derived from an EMBL/GenBank/DDBJ whole genome shotgun (WGS) entry which is preliminary data.</text>
</comment>
<dbReference type="AlphaFoldDB" id="A0A2G9ZER6"/>
<dbReference type="Pfam" id="PF06827">
    <property type="entry name" value="zf-FPG_IleRS"/>
    <property type="match status" value="1"/>
</dbReference>
<evidence type="ECO:0000259" key="18">
    <source>
        <dbReference type="PROSITE" id="PS51068"/>
    </source>
</evidence>
<evidence type="ECO:0000256" key="12">
    <source>
        <dbReference type="ARBA" id="ARBA00023239"/>
    </source>
</evidence>
<dbReference type="InterPro" id="IPR015886">
    <property type="entry name" value="H2TH_FPG"/>
</dbReference>
<dbReference type="GO" id="GO:0008270">
    <property type="term" value="F:zinc ion binding"/>
    <property type="evidence" value="ECO:0007669"/>
    <property type="project" value="UniProtKB-KW"/>
</dbReference>
<dbReference type="PANTHER" id="PTHR22993:SF9">
    <property type="entry name" value="FORMAMIDOPYRIMIDINE-DNA GLYCOSYLASE"/>
    <property type="match status" value="1"/>
</dbReference>
<reference evidence="19 20" key="1">
    <citation type="submission" date="2017-09" db="EMBL/GenBank/DDBJ databases">
        <title>Depth-based differentiation of microbial function through sediment-hosted aquifers and enrichment of novel symbionts in the deep terrestrial subsurface.</title>
        <authorList>
            <person name="Probst A.J."/>
            <person name="Ladd B."/>
            <person name="Jarett J.K."/>
            <person name="Geller-Mcgrath D.E."/>
            <person name="Sieber C.M."/>
            <person name="Emerson J.B."/>
            <person name="Anantharaman K."/>
            <person name="Thomas B.C."/>
            <person name="Malmstrom R."/>
            <person name="Stieglmeier M."/>
            <person name="Klingl A."/>
            <person name="Woyke T."/>
            <person name="Ryan C.M."/>
            <person name="Banfield J.F."/>
        </authorList>
    </citation>
    <scope>NUCLEOTIDE SEQUENCE [LARGE SCALE GENOMIC DNA]</scope>
    <source>
        <strain evidence="19">CG23_combo_of_CG06-09_8_20_14_all_37_87_8</strain>
    </source>
</reference>
<keyword evidence="9" id="KW-0862">Zinc</keyword>
<dbReference type="SUPFAM" id="SSF81624">
    <property type="entry name" value="N-terminal domain of MutM-like DNA repair proteins"/>
    <property type="match status" value="1"/>
</dbReference>
<gene>
    <name evidence="19" type="ORF">COX24_02300</name>
</gene>
<dbReference type="EMBL" id="PCSB01000049">
    <property type="protein sequence ID" value="PIP31666.1"/>
    <property type="molecule type" value="Genomic_DNA"/>
</dbReference>
<evidence type="ECO:0000256" key="13">
    <source>
        <dbReference type="ARBA" id="ARBA00023268"/>
    </source>
</evidence>
<dbReference type="SUPFAM" id="SSF46946">
    <property type="entry name" value="S13-like H2TH domain"/>
    <property type="match status" value="1"/>
</dbReference>
<dbReference type="Pfam" id="PF06831">
    <property type="entry name" value="H2TH"/>
    <property type="match status" value="1"/>
</dbReference>
<keyword evidence="8" id="KW-0378">Hydrolase</keyword>
<dbReference type="Gene3D" id="1.10.8.50">
    <property type="match status" value="1"/>
</dbReference>
<evidence type="ECO:0000256" key="8">
    <source>
        <dbReference type="ARBA" id="ARBA00022801"/>
    </source>
</evidence>
<evidence type="ECO:0000256" key="4">
    <source>
        <dbReference type="ARBA" id="ARBA00011245"/>
    </source>
</evidence>
<dbReference type="InterPro" id="IPR020629">
    <property type="entry name" value="FPG_Glyclase"/>
</dbReference>
<protein>
    <submittedName>
        <fullName evidence="19">Formamidopyrimidine-DNA glycosylase</fullName>
    </submittedName>
</protein>
<dbReference type="PROSITE" id="PS51066">
    <property type="entry name" value="ZF_FPG_2"/>
    <property type="match status" value="1"/>
</dbReference>
<dbReference type="PANTHER" id="PTHR22993">
    <property type="entry name" value="FORMAMIDOPYRIMIDINE-DNA GLYCOSYLASE"/>
    <property type="match status" value="1"/>
</dbReference>
<dbReference type="InterPro" id="IPR010979">
    <property type="entry name" value="Ribosomal_uS13-like_H2TH"/>
</dbReference>
<feature type="domain" description="FPG-type" evidence="17">
    <location>
        <begin position="211"/>
        <end position="245"/>
    </location>
</feature>
<keyword evidence="10" id="KW-0238">DNA-binding</keyword>
<dbReference type="InterPro" id="IPR015887">
    <property type="entry name" value="DNA_glyclase_Znf_dom_DNA_BS"/>
</dbReference>
<comment type="catalytic activity">
    <reaction evidence="15">
        <text>2'-deoxyribonucleotide-(2'-deoxyribose 5'-phosphate)-2'-deoxyribonucleotide-DNA = a 3'-end 2'-deoxyribonucleotide-(2,3-dehydro-2,3-deoxyribose 5'-phosphate)-DNA + a 5'-end 5'-phospho-2'-deoxyribonucleoside-DNA + H(+)</text>
        <dbReference type="Rhea" id="RHEA:66592"/>
        <dbReference type="Rhea" id="RHEA-COMP:13180"/>
        <dbReference type="Rhea" id="RHEA-COMP:16897"/>
        <dbReference type="Rhea" id="RHEA-COMP:17067"/>
        <dbReference type="ChEBI" id="CHEBI:15378"/>
        <dbReference type="ChEBI" id="CHEBI:136412"/>
        <dbReference type="ChEBI" id="CHEBI:157695"/>
        <dbReference type="ChEBI" id="CHEBI:167181"/>
        <dbReference type="EC" id="4.2.99.18"/>
    </reaction>
</comment>
<evidence type="ECO:0000256" key="14">
    <source>
        <dbReference type="ARBA" id="ARBA00023295"/>
    </source>
</evidence>
<keyword evidence="13" id="KW-0511">Multifunctional enzyme</keyword>
<comment type="cofactor">
    <cofactor evidence="2">
        <name>Zn(2+)</name>
        <dbReference type="ChEBI" id="CHEBI:29105"/>
    </cofactor>
</comment>
<dbReference type="CDD" id="cd08966">
    <property type="entry name" value="EcFpg-like_N"/>
    <property type="match status" value="1"/>
</dbReference>
<dbReference type="SMART" id="SM00898">
    <property type="entry name" value="Fapy_DNA_glyco"/>
    <property type="match status" value="1"/>
</dbReference>
<dbReference type="SUPFAM" id="SSF57716">
    <property type="entry name" value="Glucocorticoid receptor-like (DNA-binding domain)"/>
    <property type="match status" value="1"/>
</dbReference>
<evidence type="ECO:0000256" key="5">
    <source>
        <dbReference type="ARBA" id="ARBA00022723"/>
    </source>
</evidence>
<evidence type="ECO:0000256" key="7">
    <source>
        <dbReference type="ARBA" id="ARBA00022771"/>
    </source>
</evidence>
<keyword evidence="14" id="KW-0326">Glycosidase</keyword>